<dbReference type="SUPFAM" id="SSF54695">
    <property type="entry name" value="POZ domain"/>
    <property type="match status" value="1"/>
</dbReference>
<gene>
    <name evidence="7" type="primary">LOC104738794</name>
</gene>
<dbReference type="InterPro" id="IPR027356">
    <property type="entry name" value="NPH3_dom"/>
</dbReference>
<dbReference type="GeneID" id="104738794"/>
<dbReference type="Proteomes" id="UP000694864">
    <property type="component" value="Chromosome 14"/>
</dbReference>
<evidence type="ECO:0000256" key="1">
    <source>
        <dbReference type="ARBA" id="ARBA00004906"/>
    </source>
</evidence>
<name>A0ABM0VJT7_CAMSA</name>
<reference evidence="7" key="2">
    <citation type="submission" date="2025-08" db="UniProtKB">
        <authorList>
            <consortium name="RefSeq"/>
        </authorList>
    </citation>
    <scope>IDENTIFICATION</scope>
    <source>
        <tissue evidence="7">Leaf</tissue>
    </source>
</reference>
<dbReference type="RefSeq" id="XP_010457305.1">
    <property type="nucleotide sequence ID" value="XM_010459003.2"/>
</dbReference>
<accession>A0ABM0VJT7</accession>
<feature type="coiled-coil region" evidence="4">
    <location>
        <begin position="546"/>
        <end position="573"/>
    </location>
</feature>
<evidence type="ECO:0000313" key="6">
    <source>
        <dbReference type="Proteomes" id="UP000694864"/>
    </source>
</evidence>
<proteinExistence type="inferred from homology"/>
<protein>
    <submittedName>
        <fullName evidence="7">BTB/POZ domain-containing protein At1g03010-like isoform X1</fullName>
    </submittedName>
</protein>
<keyword evidence="2" id="KW-0833">Ubl conjugation pathway</keyword>
<dbReference type="InterPro" id="IPR011333">
    <property type="entry name" value="SKP1/BTB/POZ_sf"/>
</dbReference>
<evidence type="ECO:0000256" key="4">
    <source>
        <dbReference type="SAM" id="Coils"/>
    </source>
</evidence>
<evidence type="ECO:0000256" key="2">
    <source>
        <dbReference type="ARBA" id="ARBA00022786"/>
    </source>
</evidence>
<feature type="domain" description="NPH3" evidence="5">
    <location>
        <begin position="205"/>
        <end position="504"/>
    </location>
</feature>
<dbReference type="PANTHER" id="PTHR32370">
    <property type="entry name" value="OS12G0117600 PROTEIN"/>
    <property type="match status" value="1"/>
</dbReference>
<evidence type="ECO:0000259" key="5">
    <source>
        <dbReference type="PROSITE" id="PS51649"/>
    </source>
</evidence>
<evidence type="ECO:0000256" key="3">
    <source>
        <dbReference type="PROSITE-ProRule" id="PRU00982"/>
    </source>
</evidence>
<keyword evidence="6" id="KW-1185">Reference proteome</keyword>
<dbReference type="PROSITE" id="PS51649">
    <property type="entry name" value="NPH3"/>
    <property type="match status" value="1"/>
</dbReference>
<keyword evidence="4" id="KW-0175">Coiled coil</keyword>
<dbReference type="InterPro" id="IPR043454">
    <property type="entry name" value="NPH3/RPT2-like"/>
</dbReference>
<evidence type="ECO:0000313" key="7">
    <source>
        <dbReference type="RefSeq" id="XP_010457305.1"/>
    </source>
</evidence>
<dbReference type="Gene3D" id="3.30.710.10">
    <property type="entry name" value="Potassium Channel Kv1.1, Chain A"/>
    <property type="match status" value="1"/>
</dbReference>
<organism evidence="6 7">
    <name type="scientific">Camelina sativa</name>
    <name type="common">False flax</name>
    <name type="synonym">Myagrum sativum</name>
    <dbReference type="NCBI Taxonomy" id="90675"/>
    <lineage>
        <taxon>Eukaryota</taxon>
        <taxon>Viridiplantae</taxon>
        <taxon>Streptophyta</taxon>
        <taxon>Embryophyta</taxon>
        <taxon>Tracheophyta</taxon>
        <taxon>Spermatophyta</taxon>
        <taxon>Magnoliopsida</taxon>
        <taxon>eudicotyledons</taxon>
        <taxon>Gunneridae</taxon>
        <taxon>Pentapetalae</taxon>
        <taxon>rosids</taxon>
        <taxon>malvids</taxon>
        <taxon>Brassicales</taxon>
        <taxon>Brassicaceae</taxon>
        <taxon>Camelineae</taxon>
        <taxon>Camelina</taxon>
    </lineage>
</organism>
<sequence length="635" mass="71374">MGLVTVGELKPAFTGKRGFRLNSSIRHASEWPISDVSSDLTVQVGSSSFCLHKFPLVSRSGKIRKLLADPKICNICLSNAPGGSEAFELAAKFCYGINIEINLLNIAKLRCASHYLEMTEDFSEDNLATKTEHFLKETIFPSISNSIIVLHHCETLIPVSEDLNLVNRLIIAIANNACKEQLTSGLLKLDYTFSGTNIEPETPLDWWGKSLAILNLDFFQTVVSAVKSKGLRQDVISKILISYTNKSLQGLMVRDPKLEKDRVLDVECKKKQRLIVETIVRLLPTQGRRSSVPMAFLSSLLKMVIATSSSPSSGSCRSDLERRIGLQLDQAILEDVLIPINPNGINSTMYDIDSILRIFSIFLNLDEDDDEEEQHHHRQFRDETEMIYDFDSPGSPKQSSILKVSKLMDNYLAEIAMDPNLTTSKFIALAELLPDHARIISDGLYRAVDIYLKVHPNIKDSERYRLCKTIDSQKLSQEACSHAAQNERLPVQMAVQVLYFEQIRLRNAMSSSIGPTQFLFSSNCHQFPQRSGSGAGSGAISPRDNYASVRRENRELKLEVARMRMRLTDLEKDHISIKQELVKSNPGTKLFKSFAKKISKLNSLFSFSSLKPSFSGKASSESRFLFQRKRRHSVS</sequence>
<comment type="pathway">
    <text evidence="1">Protein modification; protein ubiquitination.</text>
</comment>
<comment type="similarity">
    <text evidence="3">Belongs to the NPH3 family.</text>
</comment>
<reference evidence="6" key="1">
    <citation type="journal article" date="2014" name="Nat. Commun.">
        <title>The emerging biofuel crop Camelina sativa retains a highly undifferentiated hexaploid genome structure.</title>
        <authorList>
            <person name="Kagale S."/>
            <person name="Koh C."/>
            <person name="Nixon J."/>
            <person name="Bollina V."/>
            <person name="Clarke W.E."/>
            <person name="Tuteja R."/>
            <person name="Spillane C."/>
            <person name="Robinson S.J."/>
            <person name="Links M.G."/>
            <person name="Clarke C."/>
            <person name="Higgins E.E."/>
            <person name="Huebert T."/>
            <person name="Sharpe A.G."/>
            <person name="Parkin I.A."/>
        </authorList>
    </citation>
    <scope>NUCLEOTIDE SEQUENCE [LARGE SCALE GENOMIC DNA]</scope>
    <source>
        <strain evidence="6">cv. DH55</strain>
    </source>
</reference>
<dbReference type="Pfam" id="PF03000">
    <property type="entry name" value="NPH3"/>
    <property type="match status" value="1"/>
</dbReference>